<dbReference type="Proteomes" id="UP000298545">
    <property type="component" value="Chromosome linear"/>
</dbReference>
<dbReference type="EMBL" id="CP039692">
    <property type="protein sequence ID" value="QCI99864.1"/>
    <property type="molecule type" value="Genomic_DNA"/>
</dbReference>
<evidence type="ECO:0000313" key="2">
    <source>
        <dbReference type="EMBL" id="QCI99864.1"/>
    </source>
</evidence>
<dbReference type="PANTHER" id="PTHR43265:SF1">
    <property type="entry name" value="ESTERASE ESTD"/>
    <property type="match status" value="1"/>
</dbReference>
<dbReference type="EMBL" id="CP072168">
    <property type="protein sequence ID" value="QYA09697.1"/>
    <property type="molecule type" value="Genomic_DNA"/>
</dbReference>
<dbReference type="STRING" id="1367849.GCA_000518585_01215"/>
<evidence type="ECO:0000313" key="5">
    <source>
        <dbReference type="Proteomes" id="UP000826513"/>
    </source>
</evidence>
<sequence length="604" mass="65683">MNAGFALAGMRDVVEQPSADYPVTFAGTTGLYRPADALPEHGHPSVAVLFVSSWGFEELCARKFWRLLAERLSRQGLPSLRFDYPGTGDALDPTDFTRGADVWLDSIHAAAAKLKELSGVEHVILIGHGLGGALAWKAAETIPHVAGLALAAPALSGRNWLREFVAMSRIANQGALQHANVSSGPAMGEQIIPESVATGLRGVNISAASKAPAPEVFLLRQENRPADELFAQHLSQLGVSLRSEVFEGYDRFIRDVLFSVPPFEAINALVNWSSGIASSLQPANEPKPRVWKGVPCPEPLQGEGFRERPVRFGDSNRLYGMICEPTCERKGATVLVLPTGYERMSGWGRITARLCRELARNGIASLRLDMANIADSPPAVGAPEQIIYNDSQLRDVNAAMDFLEKEKLFPVVVTGRCSGGWAAFKSAVNDPRFSGVVPVNVFDFYIPADADVEALLVSSRQPLASYGAKLMSGGFWKRVLSGDVRIRNGVVNLWAMIVAKTISVLTPVMVKHPYLSKRFHALSLDFRKIVANDTQMTVVYTEGDIGAAMLETNFGPRGRLLTGQYGNPSLVFIEGADHNLTTAEARHAWSDEVKKIALQFKPVR</sequence>
<protein>
    <submittedName>
        <fullName evidence="3">Alpha/beta fold hydrolase</fullName>
    </submittedName>
    <submittedName>
        <fullName evidence="2">Alpha/beta hydrolase</fullName>
    </submittedName>
</protein>
<organism evidence="2 4">
    <name type="scientific">Agrobacterium larrymoorei</name>
    <dbReference type="NCBI Taxonomy" id="160699"/>
    <lineage>
        <taxon>Bacteria</taxon>
        <taxon>Pseudomonadati</taxon>
        <taxon>Pseudomonadota</taxon>
        <taxon>Alphaproteobacteria</taxon>
        <taxon>Hyphomicrobiales</taxon>
        <taxon>Rhizobiaceae</taxon>
        <taxon>Rhizobium/Agrobacterium group</taxon>
        <taxon>Agrobacterium</taxon>
    </lineage>
</organism>
<dbReference type="InterPro" id="IPR029058">
    <property type="entry name" value="AB_hydrolase_fold"/>
</dbReference>
<evidence type="ECO:0000313" key="4">
    <source>
        <dbReference type="Proteomes" id="UP000298545"/>
    </source>
</evidence>
<dbReference type="InterPro" id="IPR022742">
    <property type="entry name" value="Hydrolase_4"/>
</dbReference>
<dbReference type="RefSeq" id="WP_027674082.1">
    <property type="nucleotide sequence ID" value="NZ_CP039692.1"/>
</dbReference>
<evidence type="ECO:0000259" key="1">
    <source>
        <dbReference type="Pfam" id="PF12146"/>
    </source>
</evidence>
<accession>A0A4D7DXD0</accession>
<dbReference type="GO" id="GO:0052689">
    <property type="term" value="F:carboxylic ester hydrolase activity"/>
    <property type="evidence" value="ECO:0007669"/>
    <property type="project" value="TreeGrafter"/>
</dbReference>
<gene>
    <name evidence="2" type="ORF">CFBP5473_18050</name>
    <name evidence="3" type="ORF">J5285_20285</name>
</gene>
<reference evidence="3 5" key="2">
    <citation type="submission" date="2021-03" db="EMBL/GenBank/DDBJ databases">
        <title>Rapid diversification of plasmids in a genus of pathogenic and nitrogen fixing bacteria.</title>
        <authorList>
            <person name="Weisberg A.J."/>
            <person name="Miller M."/>
            <person name="Ream W."/>
            <person name="Grunwald N.J."/>
            <person name="Chang J.H."/>
        </authorList>
    </citation>
    <scope>NUCLEOTIDE SEQUENCE [LARGE SCALE GENOMIC DNA]</scope>
    <source>
        <strain evidence="3 5">AF3.44</strain>
    </source>
</reference>
<dbReference type="Proteomes" id="UP000826513">
    <property type="component" value="Chromosome 2"/>
</dbReference>
<proteinExistence type="predicted"/>
<dbReference type="OrthoDB" id="249225at2"/>
<keyword evidence="2" id="KW-0378">Hydrolase</keyword>
<dbReference type="SUPFAM" id="SSF53474">
    <property type="entry name" value="alpha/beta-Hydrolases"/>
    <property type="match status" value="2"/>
</dbReference>
<dbReference type="PANTHER" id="PTHR43265">
    <property type="entry name" value="ESTERASE ESTD"/>
    <property type="match status" value="1"/>
</dbReference>
<dbReference type="Pfam" id="PF12146">
    <property type="entry name" value="Hydrolase_4"/>
    <property type="match status" value="1"/>
</dbReference>
<dbReference type="InterPro" id="IPR053145">
    <property type="entry name" value="AB_hydrolase_Est10"/>
</dbReference>
<evidence type="ECO:0000313" key="3">
    <source>
        <dbReference type="EMBL" id="QYA09697.1"/>
    </source>
</evidence>
<keyword evidence="5" id="KW-1185">Reference proteome</keyword>
<reference evidence="2 4" key="1">
    <citation type="submission" date="2019-04" db="EMBL/GenBank/DDBJ databases">
        <title>Complete genome sequence of Agrobacterium larrymoorei CFBP5473.</title>
        <authorList>
            <person name="Haryono M."/>
            <person name="Chou L."/>
            <person name="Lin Y.-C."/>
            <person name="Lai E.-M."/>
            <person name="Kuo C.-H."/>
        </authorList>
    </citation>
    <scope>NUCLEOTIDE SEQUENCE [LARGE SCALE GENOMIC DNA]</scope>
    <source>
        <strain evidence="2 4">CFBP5473</strain>
    </source>
</reference>
<dbReference type="Gene3D" id="3.40.50.1820">
    <property type="entry name" value="alpha/beta hydrolase"/>
    <property type="match status" value="2"/>
</dbReference>
<feature type="domain" description="Serine aminopeptidase S33" evidence="1">
    <location>
        <begin position="67"/>
        <end position="165"/>
    </location>
</feature>
<dbReference type="KEGG" id="alf:CFBP5473_18050"/>
<dbReference type="AlphaFoldDB" id="A0A4D7DXD0"/>
<name>A0A4D7DXD0_9HYPH</name>